<protein>
    <submittedName>
        <fullName evidence="2">Uncharacterized protein</fullName>
    </submittedName>
</protein>
<evidence type="ECO:0000313" key="2">
    <source>
        <dbReference type="EMBL" id="GGJ95100.1"/>
    </source>
</evidence>
<evidence type="ECO:0000256" key="1">
    <source>
        <dbReference type="SAM" id="Phobius"/>
    </source>
</evidence>
<dbReference type="EMBL" id="BMQB01000005">
    <property type="protein sequence ID" value="GGJ95100.1"/>
    <property type="molecule type" value="Genomic_DNA"/>
</dbReference>
<organism evidence="2 3">
    <name type="scientific">Pilimelia anulata</name>
    <dbReference type="NCBI Taxonomy" id="53371"/>
    <lineage>
        <taxon>Bacteria</taxon>
        <taxon>Bacillati</taxon>
        <taxon>Actinomycetota</taxon>
        <taxon>Actinomycetes</taxon>
        <taxon>Micromonosporales</taxon>
        <taxon>Micromonosporaceae</taxon>
        <taxon>Pilimelia</taxon>
    </lineage>
</organism>
<keyword evidence="3" id="KW-1185">Reference proteome</keyword>
<comment type="caution">
    <text evidence="2">The sequence shown here is derived from an EMBL/GenBank/DDBJ whole genome shotgun (WGS) entry which is preliminary data.</text>
</comment>
<dbReference type="Proteomes" id="UP000649739">
    <property type="component" value="Unassembled WGS sequence"/>
</dbReference>
<keyword evidence="1" id="KW-0472">Membrane</keyword>
<dbReference type="AlphaFoldDB" id="A0A8J3BBR6"/>
<reference evidence="2" key="2">
    <citation type="submission" date="2020-09" db="EMBL/GenBank/DDBJ databases">
        <authorList>
            <person name="Sun Q."/>
            <person name="Ohkuma M."/>
        </authorList>
    </citation>
    <scope>NUCLEOTIDE SEQUENCE</scope>
    <source>
        <strain evidence="2">JCM 3090</strain>
    </source>
</reference>
<sequence>MNDERGIGVDVAGTLARRAAAWPGPVVLSADRVIAAGRKLAVRRRAAAAAAGVAALGVAAAGVGVVAHELRGAGGTAPVRLDVVRGGAIEPAGGPPVPLPAGAAVRALTRLPAGGWLVRYRPDGAGADELARLSAAGTLTALGAVRDARASADGAHVALLGPAGPVRVLRLSDLAPVANLVVRPAPAAPVELARFAGDWLALRSPAGGGAVAVRLWNYRTGVVRDGGASAAFDLAAGWIARRIDGPAWPADGACLQVVPVAAVEPGSGLCHPRLRVAGAPLRLSPDARWLTAPAADDAGAGPPGPVLLRVADVRAGRWQPVAALSAGDEVVQWVDAERYLVRRAAGRYVVCDAAAACRPLATPDSGSPVIAAAPGLGDL</sequence>
<accession>A0A8J3BBR6</accession>
<gene>
    <name evidence="2" type="ORF">GCM10010123_26110</name>
</gene>
<keyword evidence="1" id="KW-0812">Transmembrane</keyword>
<dbReference type="SUPFAM" id="SSF82171">
    <property type="entry name" value="DPP6 N-terminal domain-like"/>
    <property type="match status" value="1"/>
</dbReference>
<dbReference type="RefSeq" id="WP_189170395.1">
    <property type="nucleotide sequence ID" value="NZ_BMQB01000005.1"/>
</dbReference>
<feature type="transmembrane region" description="Helical" evidence="1">
    <location>
        <begin position="46"/>
        <end position="67"/>
    </location>
</feature>
<name>A0A8J3BBR6_9ACTN</name>
<reference evidence="2" key="1">
    <citation type="journal article" date="2014" name="Int. J. Syst. Evol. Microbiol.">
        <title>Complete genome sequence of Corynebacterium casei LMG S-19264T (=DSM 44701T), isolated from a smear-ripened cheese.</title>
        <authorList>
            <consortium name="US DOE Joint Genome Institute (JGI-PGF)"/>
            <person name="Walter F."/>
            <person name="Albersmeier A."/>
            <person name="Kalinowski J."/>
            <person name="Ruckert C."/>
        </authorList>
    </citation>
    <scope>NUCLEOTIDE SEQUENCE</scope>
    <source>
        <strain evidence="2">JCM 3090</strain>
    </source>
</reference>
<evidence type="ECO:0000313" key="3">
    <source>
        <dbReference type="Proteomes" id="UP000649739"/>
    </source>
</evidence>
<proteinExistence type="predicted"/>
<keyword evidence="1" id="KW-1133">Transmembrane helix</keyword>